<keyword evidence="3" id="KW-1185">Reference proteome</keyword>
<sequence length="62" mass="6638">MSFTAVTICVRGSGSWVAKSRDSTMAFRCMAGKSPKARRRGESSRASAPGQAMGLRMLLKTV</sequence>
<gene>
    <name evidence="2" type="ORF">GCM10023213_25450</name>
</gene>
<proteinExistence type="predicted"/>
<reference evidence="3" key="1">
    <citation type="journal article" date="2019" name="Int. J. Syst. Evol. Microbiol.">
        <title>The Global Catalogue of Microorganisms (GCM) 10K type strain sequencing project: providing services to taxonomists for standard genome sequencing and annotation.</title>
        <authorList>
            <consortium name="The Broad Institute Genomics Platform"/>
            <consortium name="The Broad Institute Genome Sequencing Center for Infectious Disease"/>
            <person name="Wu L."/>
            <person name="Ma J."/>
        </authorList>
    </citation>
    <scope>NUCLEOTIDE SEQUENCE [LARGE SCALE GENOMIC DNA]</scope>
    <source>
        <strain evidence="3">JCM 18053</strain>
    </source>
</reference>
<protein>
    <submittedName>
        <fullName evidence="2">Uncharacterized protein</fullName>
    </submittedName>
</protein>
<evidence type="ECO:0000313" key="3">
    <source>
        <dbReference type="Proteomes" id="UP001499852"/>
    </source>
</evidence>
<accession>A0ABP9P5Z5</accession>
<dbReference type="EMBL" id="BAABIA010000005">
    <property type="protein sequence ID" value="GAA5141401.1"/>
    <property type="molecule type" value="Genomic_DNA"/>
</dbReference>
<evidence type="ECO:0000313" key="2">
    <source>
        <dbReference type="EMBL" id="GAA5141401.1"/>
    </source>
</evidence>
<organism evidence="2 3">
    <name type="scientific">Prosthecobacter algae</name>
    <dbReference type="NCBI Taxonomy" id="1144682"/>
    <lineage>
        <taxon>Bacteria</taxon>
        <taxon>Pseudomonadati</taxon>
        <taxon>Verrucomicrobiota</taxon>
        <taxon>Verrucomicrobiia</taxon>
        <taxon>Verrucomicrobiales</taxon>
        <taxon>Verrucomicrobiaceae</taxon>
        <taxon>Prosthecobacter</taxon>
    </lineage>
</organism>
<comment type="caution">
    <text evidence="2">The sequence shown here is derived from an EMBL/GenBank/DDBJ whole genome shotgun (WGS) entry which is preliminary data.</text>
</comment>
<dbReference type="Proteomes" id="UP001499852">
    <property type="component" value="Unassembled WGS sequence"/>
</dbReference>
<name>A0ABP9P5Z5_9BACT</name>
<feature type="region of interest" description="Disordered" evidence="1">
    <location>
        <begin position="31"/>
        <end position="51"/>
    </location>
</feature>
<evidence type="ECO:0000256" key="1">
    <source>
        <dbReference type="SAM" id="MobiDB-lite"/>
    </source>
</evidence>